<reference evidence="2 3" key="1">
    <citation type="submission" date="2019-03" db="EMBL/GenBank/DDBJ databases">
        <authorList>
            <person name="Jensen L."/>
            <person name="Storgaard J."/>
            <person name="Sulaj E."/>
            <person name="Schramm A."/>
            <person name="Marshall I.P.G."/>
        </authorList>
    </citation>
    <scope>NUCLEOTIDE SEQUENCE [LARGE SCALE GENOMIC DNA]</scope>
    <source>
        <strain evidence="2 3">2017H2G3</strain>
    </source>
</reference>
<proteinExistence type="predicted"/>
<dbReference type="Proteomes" id="UP000293846">
    <property type="component" value="Unassembled WGS sequence"/>
</dbReference>
<dbReference type="AlphaFoldDB" id="A0A4R1ARP9"/>
<sequence length="61" mass="6748">MQLIKHLTFSFLGGVTGLLIYYFATGKDINWTSDGIFFAVIVLITLIAKGKLGKKLNSKNK</sequence>
<name>A0A4R1ARP9_9BACI</name>
<feature type="transmembrane region" description="Helical" evidence="1">
    <location>
        <begin position="7"/>
        <end position="24"/>
    </location>
</feature>
<organism evidence="2 3">
    <name type="scientific">Cytobacillus praedii</name>
    <dbReference type="NCBI Taxonomy" id="1742358"/>
    <lineage>
        <taxon>Bacteria</taxon>
        <taxon>Bacillati</taxon>
        <taxon>Bacillota</taxon>
        <taxon>Bacilli</taxon>
        <taxon>Bacillales</taxon>
        <taxon>Bacillaceae</taxon>
        <taxon>Cytobacillus</taxon>
    </lineage>
</organism>
<keyword evidence="3" id="KW-1185">Reference proteome</keyword>
<dbReference type="RefSeq" id="WP_131237955.1">
    <property type="nucleotide sequence ID" value="NZ_SJTH01000037.1"/>
</dbReference>
<keyword evidence="1" id="KW-0812">Transmembrane</keyword>
<dbReference type="EMBL" id="SJTH01000037">
    <property type="protein sequence ID" value="TCJ02213.1"/>
    <property type="molecule type" value="Genomic_DNA"/>
</dbReference>
<comment type="caution">
    <text evidence="2">The sequence shown here is derived from an EMBL/GenBank/DDBJ whole genome shotgun (WGS) entry which is preliminary data.</text>
</comment>
<accession>A0A4R1ARP9</accession>
<keyword evidence="1" id="KW-1133">Transmembrane helix</keyword>
<evidence type="ECO:0000256" key="1">
    <source>
        <dbReference type="SAM" id="Phobius"/>
    </source>
</evidence>
<dbReference type="STRING" id="1742358.GCA_001439605_01279"/>
<gene>
    <name evidence="2" type="ORF">E0Y62_20280</name>
</gene>
<keyword evidence="1" id="KW-0472">Membrane</keyword>
<evidence type="ECO:0000313" key="3">
    <source>
        <dbReference type="Proteomes" id="UP000293846"/>
    </source>
</evidence>
<evidence type="ECO:0000313" key="2">
    <source>
        <dbReference type="EMBL" id="TCJ02213.1"/>
    </source>
</evidence>
<feature type="transmembrane region" description="Helical" evidence="1">
    <location>
        <begin position="36"/>
        <end position="52"/>
    </location>
</feature>
<protein>
    <submittedName>
        <fullName evidence="2">Uncharacterized protein</fullName>
    </submittedName>
</protein>